<evidence type="ECO:0000313" key="6">
    <source>
        <dbReference type="EMBL" id="RLM27001.1"/>
    </source>
</evidence>
<dbReference type="InterPro" id="IPR036979">
    <property type="entry name" value="CM_dom_sf"/>
</dbReference>
<evidence type="ECO:0000256" key="3">
    <source>
        <dbReference type="PIRSR" id="PIRSR029775-1"/>
    </source>
</evidence>
<dbReference type="SMART" id="SM00830">
    <property type="entry name" value="CM_2"/>
    <property type="match status" value="1"/>
</dbReference>
<organism evidence="5 7">
    <name type="scientific">Brenneria goodwinii</name>
    <dbReference type="NCBI Taxonomy" id="1109412"/>
    <lineage>
        <taxon>Bacteria</taxon>
        <taxon>Pseudomonadati</taxon>
        <taxon>Pseudomonadota</taxon>
        <taxon>Gammaproteobacteria</taxon>
        <taxon>Enterobacterales</taxon>
        <taxon>Pectobacteriaceae</taxon>
        <taxon>Brenneria</taxon>
    </lineage>
</organism>
<reference evidence="5" key="1">
    <citation type="submission" date="2015-01" db="EMBL/GenBank/DDBJ databases">
        <authorList>
            <person name="Xiang T."/>
            <person name="Song Y."/>
            <person name="Huang L."/>
            <person name="Wang B."/>
            <person name="Wu P."/>
        </authorList>
    </citation>
    <scope>NUCLEOTIDE SEQUENCE [LARGE SCALE GENOMIC DNA]</scope>
    <source>
        <strain evidence="5">OBR1</strain>
    </source>
</reference>
<accession>A0A0G4JRR1</accession>
<dbReference type="InterPro" id="IPR036263">
    <property type="entry name" value="Chorismate_II_sf"/>
</dbReference>
<evidence type="ECO:0000256" key="1">
    <source>
        <dbReference type="ARBA" id="ARBA00012404"/>
    </source>
</evidence>
<dbReference type="RefSeq" id="WP_048636391.1">
    <property type="nucleotide sequence ID" value="NZ_CGIG01000001.1"/>
</dbReference>
<name>A0A0G4JRR1_9GAMM</name>
<dbReference type="Gene3D" id="1.20.59.10">
    <property type="entry name" value="Chorismate mutase"/>
    <property type="match status" value="1"/>
</dbReference>
<evidence type="ECO:0000256" key="2">
    <source>
        <dbReference type="ARBA" id="ARBA00023235"/>
    </source>
</evidence>
<reference evidence="7" key="2">
    <citation type="submission" date="2015-01" db="EMBL/GenBank/DDBJ databases">
        <authorList>
            <person name="Paterson Steve"/>
        </authorList>
    </citation>
    <scope>NUCLEOTIDE SEQUENCE [LARGE SCALE GENOMIC DNA]</scope>
    <source>
        <strain evidence="7">OBR1</strain>
    </source>
</reference>
<evidence type="ECO:0000313" key="7">
    <source>
        <dbReference type="Proteomes" id="UP000044377"/>
    </source>
</evidence>
<dbReference type="PANTHER" id="PTHR38041:SF1">
    <property type="entry name" value="CHORISMATE MUTASE"/>
    <property type="match status" value="1"/>
</dbReference>
<keyword evidence="5" id="KW-0456">Lyase</keyword>
<feature type="domain" description="Chorismate mutase" evidence="4">
    <location>
        <begin position="4"/>
        <end position="94"/>
    </location>
</feature>
<dbReference type="EMBL" id="CGIG01000001">
    <property type="protein sequence ID" value="CPR14605.1"/>
    <property type="molecule type" value="Genomic_DNA"/>
</dbReference>
<sequence>MLSPNECRNLQDVREGIDTIDKQIFSLFLQRLEYVYAASQFKPDEASIAAPDRVTAMLDERRRWARKQQANEDFITSLYEHIIYTYIKEQTEFWRKKNNKTA</sequence>
<evidence type="ECO:0000259" key="4">
    <source>
        <dbReference type="PROSITE" id="PS51168"/>
    </source>
</evidence>
<dbReference type="NCBIfam" id="NF005475">
    <property type="entry name" value="PRK07075.1"/>
    <property type="match status" value="1"/>
</dbReference>
<feature type="binding site" evidence="3">
    <location>
        <position position="31"/>
    </location>
    <ligand>
        <name>substrate</name>
    </ligand>
</feature>
<gene>
    <name evidence="6" type="ORF">BIY26_07060</name>
    <name evidence="5" type="ORF">BN1221_01020</name>
</gene>
<dbReference type="Proteomes" id="UP000285972">
    <property type="component" value="Unassembled WGS sequence"/>
</dbReference>
<feature type="binding site" evidence="3">
    <location>
        <position position="42"/>
    </location>
    <ligand>
        <name>substrate</name>
    </ligand>
</feature>
<evidence type="ECO:0000313" key="5">
    <source>
        <dbReference type="EMBL" id="CPR14605.1"/>
    </source>
</evidence>
<dbReference type="InterPro" id="IPR051331">
    <property type="entry name" value="Chorismate_mutase-related"/>
</dbReference>
<protein>
    <recommendedName>
        <fullName evidence="1">chorismate mutase</fullName>
        <ecNumber evidence="1">5.4.99.5</ecNumber>
    </recommendedName>
</protein>
<dbReference type="SUPFAM" id="SSF48600">
    <property type="entry name" value="Chorismate mutase II"/>
    <property type="match status" value="1"/>
</dbReference>
<dbReference type="GO" id="GO:0004106">
    <property type="term" value="F:chorismate mutase activity"/>
    <property type="evidence" value="ECO:0007669"/>
    <property type="project" value="UniProtKB-EC"/>
</dbReference>
<dbReference type="PANTHER" id="PTHR38041">
    <property type="entry name" value="CHORISMATE MUTASE"/>
    <property type="match status" value="1"/>
</dbReference>
<dbReference type="PIRSF" id="PIRSF029775">
    <property type="entry name" value="Isochor_pyr_lyas"/>
    <property type="match status" value="1"/>
</dbReference>
<dbReference type="GeneID" id="70908333"/>
<dbReference type="KEGG" id="bgj:AWC36_16090"/>
<proteinExistence type="predicted"/>
<keyword evidence="2" id="KW-0413">Isomerase</keyword>
<feature type="binding site" evidence="3">
    <location>
        <position position="14"/>
    </location>
    <ligand>
        <name>substrate</name>
    </ligand>
</feature>
<feature type="binding site" evidence="3">
    <location>
        <position position="90"/>
    </location>
    <ligand>
        <name>substrate</name>
    </ligand>
</feature>
<dbReference type="PROSITE" id="PS51168">
    <property type="entry name" value="CHORISMATE_MUT_2"/>
    <property type="match status" value="1"/>
</dbReference>
<keyword evidence="5" id="KW-0670">Pyruvate</keyword>
<dbReference type="EMBL" id="MJLX01000013">
    <property type="protein sequence ID" value="RLM27001.1"/>
    <property type="molecule type" value="Genomic_DNA"/>
</dbReference>
<evidence type="ECO:0000313" key="8">
    <source>
        <dbReference type="Proteomes" id="UP000285972"/>
    </source>
</evidence>
<dbReference type="GO" id="GO:0016835">
    <property type="term" value="F:carbon-oxygen lyase activity"/>
    <property type="evidence" value="ECO:0007669"/>
    <property type="project" value="InterPro"/>
</dbReference>
<dbReference type="GO" id="GO:0009697">
    <property type="term" value="P:salicylic acid biosynthetic process"/>
    <property type="evidence" value="ECO:0007669"/>
    <property type="project" value="InterPro"/>
</dbReference>
<dbReference type="UniPathway" id="UPA00120">
    <property type="reaction ID" value="UER00203"/>
</dbReference>
<dbReference type="InterPro" id="IPR002701">
    <property type="entry name" value="CM_II_prokaryot"/>
</dbReference>
<dbReference type="EC" id="5.4.99.5" evidence="1"/>
<reference evidence="6 8" key="3">
    <citation type="submission" date="2016-09" db="EMBL/GenBank/DDBJ databases">
        <authorList>
            <person name="Doonan J."/>
            <person name="Pachebat J.A."/>
            <person name="Golyshin P.N."/>
            <person name="Denman S."/>
            <person name="Mcdonald J.E."/>
        </authorList>
    </citation>
    <scope>NUCLEOTIDE SEQUENCE [LARGE SCALE GENOMIC DNA]</scope>
    <source>
        <strain evidence="6 8">FRB141</strain>
    </source>
</reference>
<dbReference type="InterPro" id="IPR008241">
    <property type="entry name" value="Isochorismate_pyruvate-lyase"/>
</dbReference>
<dbReference type="Pfam" id="PF01817">
    <property type="entry name" value="CM_2"/>
    <property type="match status" value="1"/>
</dbReference>
<dbReference type="GO" id="GO:0046417">
    <property type="term" value="P:chorismate metabolic process"/>
    <property type="evidence" value="ECO:0007669"/>
    <property type="project" value="InterPro"/>
</dbReference>
<dbReference type="STRING" id="1109412.BN1221_01020"/>
<dbReference type="Proteomes" id="UP000044377">
    <property type="component" value="Unassembled WGS sequence"/>
</dbReference>
<keyword evidence="7" id="KW-1185">Reference proteome</keyword>
<dbReference type="OrthoDB" id="514491at2"/>
<dbReference type="AlphaFoldDB" id="A0A0G4JRR1"/>